<feature type="transmembrane region" description="Helical" evidence="2">
    <location>
        <begin position="9"/>
        <end position="30"/>
    </location>
</feature>
<comment type="caution">
    <text evidence="3">The sequence shown here is derived from an EMBL/GenBank/DDBJ whole genome shotgun (WGS) entry which is preliminary data.</text>
</comment>
<feature type="transmembrane region" description="Helical" evidence="2">
    <location>
        <begin position="81"/>
        <end position="99"/>
    </location>
</feature>
<organism evidence="3 4">
    <name type="scientific">Arthrobacter mobilis</name>
    <dbReference type="NCBI Taxonomy" id="2724944"/>
    <lineage>
        <taxon>Bacteria</taxon>
        <taxon>Bacillati</taxon>
        <taxon>Actinomycetota</taxon>
        <taxon>Actinomycetes</taxon>
        <taxon>Micrococcales</taxon>
        <taxon>Micrococcaceae</taxon>
        <taxon>Arthrobacter</taxon>
    </lineage>
</organism>
<evidence type="ECO:0000256" key="2">
    <source>
        <dbReference type="SAM" id="Phobius"/>
    </source>
</evidence>
<keyword evidence="1" id="KW-0175">Coiled coil</keyword>
<sequence length="161" mass="17830">MENQVLKIVYVLFLGSMIALFVGLGIRSFYAPPEPPQYPVTLIEKANPTDEELAEQQRQQQEHERAARAWEEQNSIYNRNVSTVSLAASVILLGASLLLEKRNRVLANGILLGGLFTLLYSIGRGFASQDTMMTFIAVAVGLAVALVLGYRRFFDKPSPQA</sequence>
<dbReference type="Proteomes" id="UP000544090">
    <property type="component" value="Unassembled WGS sequence"/>
</dbReference>
<keyword evidence="2" id="KW-1133">Transmembrane helix</keyword>
<keyword evidence="2" id="KW-0472">Membrane</keyword>
<accession>A0A7X6K4J0</accession>
<keyword evidence="4" id="KW-1185">Reference proteome</keyword>
<dbReference type="EMBL" id="JAAZSQ010000007">
    <property type="protein sequence ID" value="NKX54685.1"/>
    <property type="molecule type" value="Genomic_DNA"/>
</dbReference>
<evidence type="ECO:0000313" key="4">
    <source>
        <dbReference type="Proteomes" id="UP000544090"/>
    </source>
</evidence>
<protein>
    <submittedName>
        <fullName evidence="3">Uncharacterized protein</fullName>
    </submittedName>
</protein>
<feature type="coiled-coil region" evidence="1">
    <location>
        <begin position="53"/>
        <end position="80"/>
    </location>
</feature>
<feature type="transmembrane region" description="Helical" evidence="2">
    <location>
        <begin position="106"/>
        <end position="126"/>
    </location>
</feature>
<feature type="transmembrane region" description="Helical" evidence="2">
    <location>
        <begin position="132"/>
        <end position="150"/>
    </location>
</feature>
<evidence type="ECO:0000313" key="3">
    <source>
        <dbReference type="EMBL" id="NKX54685.1"/>
    </source>
</evidence>
<proteinExistence type="predicted"/>
<dbReference type="RefSeq" id="WP_168486034.1">
    <property type="nucleotide sequence ID" value="NZ_JAAZSQ010000007.1"/>
</dbReference>
<keyword evidence="2" id="KW-0812">Transmembrane</keyword>
<evidence type="ECO:0000256" key="1">
    <source>
        <dbReference type="SAM" id="Coils"/>
    </source>
</evidence>
<reference evidence="3 4" key="1">
    <citation type="submission" date="2020-04" db="EMBL/GenBank/DDBJ databases">
        <title>Arthrobacter sp. nov.</title>
        <authorList>
            <person name="Liu S."/>
        </authorList>
    </citation>
    <scope>NUCLEOTIDE SEQUENCE [LARGE SCALE GENOMIC DNA]</scope>
    <source>
        <strain evidence="3 4">E918</strain>
    </source>
</reference>
<gene>
    <name evidence="3" type="ORF">HGG74_09065</name>
</gene>
<dbReference type="AlphaFoldDB" id="A0A7X6K4J0"/>
<name>A0A7X6K4J0_9MICC</name>